<feature type="region of interest" description="Disordered" evidence="1">
    <location>
        <begin position="1"/>
        <end position="53"/>
    </location>
</feature>
<protein>
    <submittedName>
        <fullName evidence="2">Uncharacterized protein</fullName>
    </submittedName>
</protein>
<dbReference type="AlphaFoldDB" id="A0AAV2NP06"/>
<feature type="compositionally biased region" description="Basic and acidic residues" evidence="1">
    <location>
        <begin position="1"/>
        <end position="21"/>
    </location>
</feature>
<reference evidence="2" key="1">
    <citation type="submission" date="2024-04" db="EMBL/GenBank/DDBJ databases">
        <authorList>
            <consortium name="Molecular Ecology Group"/>
        </authorList>
    </citation>
    <scope>NUCLEOTIDE SEQUENCE</scope>
</reference>
<organism evidence="2 3">
    <name type="scientific">Lasius platythorax</name>
    <dbReference type="NCBI Taxonomy" id="488582"/>
    <lineage>
        <taxon>Eukaryota</taxon>
        <taxon>Metazoa</taxon>
        <taxon>Ecdysozoa</taxon>
        <taxon>Arthropoda</taxon>
        <taxon>Hexapoda</taxon>
        <taxon>Insecta</taxon>
        <taxon>Pterygota</taxon>
        <taxon>Neoptera</taxon>
        <taxon>Endopterygota</taxon>
        <taxon>Hymenoptera</taxon>
        <taxon>Apocrita</taxon>
        <taxon>Aculeata</taxon>
        <taxon>Formicoidea</taxon>
        <taxon>Formicidae</taxon>
        <taxon>Formicinae</taxon>
        <taxon>Lasius</taxon>
        <taxon>Lasius</taxon>
    </lineage>
</organism>
<dbReference type="EMBL" id="OZ034826">
    <property type="protein sequence ID" value="CAL1681649.1"/>
    <property type="molecule type" value="Genomic_DNA"/>
</dbReference>
<evidence type="ECO:0000313" key="2">
    <source>
        <dbReference type="EMBL" id="CAL1681649.1"/>
    </source>
</evidence>
<evidence type="ECO:0000256" key="1">
    <source>
        <dbReference type="SAM" id="MobiDB-lite"/>
    </source>
</evidence>
<feature type="region of interest" description="Disordered" evidence="1">
    <location>
        <begin position="901"/>
        <end position="933"/>
    </location>
</feature>
<proteinExistence type="predicted"/>
<gene>
    <name evidence="2" type="ORF">LPLAT_LOCUS7623</name>
</gene>
<feature type="region of interest" description="Disordered" evidence="1">
    <location>
        <begin position="65"/>
        <end position="98"/>
    </location>
</feature>
<accession>A0AAV2NP06</accession>
<evidence type="ECO:0000313" key="3">
    <source>
        <dbReference type="Proteomes" id="UP001497644"/>
    </source>
</evidence>
<sequence length="980" mass="113324">MLPDEMKPPKTRFNSRDRSKEATSSPRLKSFPAEKIKKLDNQPMFSPEPNDALIVQDPRETGTYFASSSIRSNNDHGDALPAKLSSHQQSKDTSDTDQQQVIANHQQICQTNPHSDNMLIRPIASPERHPFVSSMLQGTVVCDRSLRNPSAIINQPVIMQTPTQVAMSQTQQSSSNSREIIDQNRNETFALVNGCERQSIGGRNAINHKQIFIQPKQAAIVQDANAPLSDRCANNCQNVYHAQLHNAFQQNPQQINEQTQHNAYHQQMLPQALNQMQPPILDQRQHLHDNSDTFYGHYNQQLSATQVSGHGMTSPQDMTVSQMRLLQHNLPIHNQNLGYPVNLQSAWPQKDRWIQTINQQHLHQQSPQQWPYYHQDTNFIQKDSRTQGQFNTPQNHKSTNRQSVAETYNQQNDGKKKLQFTPDMIRDQELLVSTMRQQGIPDEVMRRQFEALLNEQQKHLVYLAQFQQQEDIPDIKRIRLTQRRIEKEEKPEWMVHITPPRISYNEIERMKTQPRDQKKQYLTDSQLPEEVNRTVTARQHDYCQQKKQEINDQAILPQQMYVQMNPHQLWQQQMINWPYKNDRKISCGYTAYYPYGHQQNTLNNAYHQANPTFNKYIPHNMRYNPYYPHSEQQKIWHKEHNPSSLNSIDNQILSMDPARFEQNKRPTEPSSLLKMRMYKEVIRPQKRNNGLQDLDTIQKVLETLKNPSSRKGLEYLANMTKKKPAIKLNGAQDHNEIPEEMQPRSPVEMSPQPQKKISANGLENRRNPNNPMPCILRPKTVNEPAMMEYPRQRQSARICYSMQAEKENGAVAINGNQQRCQPRDHAVSYTQDARSIIPYDRQNVPVAQGRHDDNVTTFQYANAPPQHYHQAQQYYLNGQNLAGHNFGQGDVASMRRPDAPGAMRIDRPGGDTGEKSNSEGATKRVNPQGMNVYGQPEIRETRTIGGITYLARKPEYAPNNLVISPDKLIASRHLQPPRIF</sequence>
<keyword evidence="3" id="KW-1185">Reference proteome</keyword>
<name>A0AAV2NP06_9HYME</name>
<dbReference type="Proteomes" id="UP001497644">
    <property type="component" value="Chromosome 3"/>
</dbReference>
<feature type="compositionally biased region" description="Basic and acidic residues" evidence="1">
    <location>
        <begin position="901"/>
        <end position="917"/>
    </location>
</feature>